<dbReference type="AlphaFoldDB" id="A0A0C2SX07"/>
<dbReference type="EMBL" id="KN818332">
    <property type="protein sequence ID" value="KIL58659.1"/>
    <property type="molecule type" value="Genomic_DNA"/>
</dbReference>
<keyword evidence="2" id="KW-1185">Reference proteome</keyword>
<evidence type="ECO:0000313" key="2">
    <source>
        <dbReference type="Proteomes" id="UP000054549"/>
    </source>
</evidence>
<protein>
    <submittedName>
        <fullName evidence="1">Uncharacterized protein</fullName>
    </submittedName>
</protein>
<gene>
    <name evidence="1" type="ORF">M378DRAFT_170303</name>
</gene>
<dbReference type="HOGENOM" id="CLU_2637548_0_0_1"/>
<proteinExistence type="predicted"/>
<organism evidence="1 2">
    <name type="scientific">Amanita muscaria (strain Koide BX008)</name>
    <dbReference type="NCBI Taxonomy" id="946122"/>
    <lineage>
        <taxon>Eukaryota</taxon>
        <taxon>Fungi</taxon>
        <taxon>Dikarya</taxon>
        <taxon>Basidiomycota</taxon>
        <taxon>Agaricomycotina</taxon>
        <taxon>Agaricomycetes</taxon>
        <taxon>Agaricomycetidae</taxon>
        <taxon>Agaricales</taxon>
        <taxon>Pluteineae</taxon>
        <taxon>Amanitaceae</taxon>
        <taxon>Amanita</taxon>
    </lineage>
</organism>
<reference evidence="1 2" key="1">
    <citation type="submission" date="2014-04" db="EMBL/GenBank/DDBJ databases">
        <title>Evolutionary Origins and Diversification of the Mycorrhizal Mutualists.</title>
        <authorList>
            <consortium name="DOE Joint Genome Institute"/>
            <consortium name="Mycorrhizal Genomics Consortium"/>
            <person name="Kohler A."/>
            <person name="Kuo A."/>
            <person name="Nagy L.G."/>
            <person name="Floudas D."/>
            <person name="Copeland A."/>
            <person name="Barry K.W."/>
            <person name="Cichocki N."/>
            <person name="Veneault-Fourrey C."/>
            <person name="LaButti K."/>
            <person name="Lindquist E.A."/>
            <person name="Lipzen A."/>
            <person name="Lundell T."/>
            <person name="Morin E."/>
            <person name="Murat C."/>
            <person name="Riley R."/>
            <person name="Ohm R."/>
            <person name="Sun H."/>
            <person name="Tunlid A."/>
            <person name="Henrissat B."/>
            <person name="Grigoriev I.V."/>
            <person name="Hibbett D.S."/>
            <person name="Martin F."/>
        </authorList>
    </citation>
    <scope>NUCLEOTIDE SEQUENCE [LARGE SCALE GENOMIC DNA]</scope>
    <source>
        <strain evidence="1 2">Koide BX008</strain>
    </source>
</reference>
<accession>A0A0C2SX07</accession>
<sequence length="77" mass="8804">MGFHIRRKEPLSRFAMSSMGLPIHRGWNGYLCQISPRTYTAIVWPISFTKAQSNGSESMVAMSMDMRRMDAISSYIL</sequence>
<evidence type="ECO:0000313" key="1">
    <source>
        <dbReference type="EMBL" id="KIL58659.1"/>
    </source>
</evidence>
<name>A0A0C2SX07_AMAMK</name>
<dbReference type="Proteomes" id="UP000054549">
    <property type="component" value="Unassembled WGS sequence"/>
</dbReference>
<dbReference type="InParanoid" id="A0A0C2SX07"/>